<reference evidence="2" key="2">
    <citation type="journal article" date="2015" name="Data Brief">
        <title>Shoot transcriptome of the giant reed, Arundo donax.</title>
        <authorList>
            <person name="Barrero R.A."/>
            <person name="Guerrero F.D."/>
            <person name="Moolhuijzen P."/>
            <person name="Goolsby J.A."/>
            <person name="Tidwell J."/>
            <person name="Bellgard S.E."/>
            <person name="Bellgard M.I."/>
        </authorList>
    </citation>
    <scope>NUCLEOTIDE SEQUENCE</scope>
    <source>
        <tissue evidence="2">Shoot tissue taken approximately 20 cm above the soil surface</tissue>
    </source>
</reference>
<organism evidence="2">
    <name type="scientific">Arundo donax</name>
    <name type="common">Giant reed</name>
    <name type="synonym">Donax arundinaceus</name>
    <dbReference type="NCBI Taxonomy" id="35708"/>
    <lineage>
        <taxon>Eukaryota</taxon>
        <taxon>Viridiplantae</taxon>
        <taxon>Streptophyta</taxon>
        <taxon>Embryophyta</taxon>
        <taxon>Tracheophyta</taxon>
        <taxon>Spermatophyta</taxon>
        <taxon>Magnoliopsida</taxon>
        <taxon>Liliopsida</taxon>
        <taxon>Poales</taxon>
        <taxon>Poaceae</taxon>
        <taxon>PACMAD clade</taxon>
        <taxon>Arundinoideae</taxon>
        <taxon>Arundineae</taxon>
        <taxon>Arundo</taxon>
    </lineage>
</organism>
<evidence type="ECO:0000313" key="2">
    <source>
        <dbReference type="EMBL" id="JAD66864.1"/>
    </source>
</evidence>
<feature type="region of interest" description="Disordered" evidence="1">
    <location>
        <begin position="1"/>
        <end position="53"/>
    </location>
</feature>
<accession>A0A0A9BS33</accession>
<dbReference type="AlphaFoldDB" id="A0A0A9BS33"/>
<feature type="compositionally biased region" description="Basic and acidic residues" evidence="1">
    <location>
        <begin position="1"/>
        <end position="17"/>
    </location>
</feature>
<dbReference type="EMBL" id="GBRH01231031">
    <property type="protein sequence ID" value="JAD66864.1"/>
    <property type="molecule type" value="Transcribed_RNA"/>
</dbReference>
<evidence type="ECO:0000256" key="1">
    <source>
        <dbReference type="SAM" id="MobiDB-lite"/>
    </source>
</evidence>
<name>A0A0A9BS33_ARUDO</name>
<sequence length="336" mass="38508">MKITEEGHDPGTKEEGGRTNPLEGCDSISNLKMVTEDRQLKGSNAGPENKRSKEYDFYISVMRKEITNEEEDSVAAKRSKKMLASLKQNFKDLKNRQQILLPDLNEKQDSPVEENFQECFQEDDFQDGMNTMFCEPKRNRVTGNSGIRTSEEMCGEGHQWSKSITNNGTGCIEIRSFEEMFAEDYQESMRTRESTEGCYSVEADNSTNDNSMHLNSIQEIIARVQQEVQLHSEIEVVEDILEYAVEINEEEITEDGDDEYFFPTPDEVEAAKAPAVGMSFKSIDEAHRYVNVYRQLAGFSVIKGRNYKHRKINLQCNQAGNQKKMTIHKRRGKDMS</sequence>
<protein>
    <submittedName>
        <fullName evidence="2">Uncharacterized protein</fullName>
    </submittedName>
</protein>
<proteinExistence type="predicted"/>
<reference evidence="2" key="1">
    <citation type="submission" date="2014-09" db="EMBL/GenBank/DDBJ databases">
        <authorList>
            <person name="Magalhaes I.L.F."/>
            <person name="Oliveira U."/>
            <person name="Santos F.R."/>
            <person name="Vidigal T.H.D.A."/>
            <person name="Brescovit A.D."/>
            <person name="Santos A.J."/>
        </authorList>
    </citation>
    <scope>NUCLEOTIDE SEQUENCE</scope>
    <source>
        <tissue evidence="2">Shoot tissue taken approximately 20 cm above the soil surface</tissue>
    </source>
</reference>